<gene>
    <name evidence="4" type="ORF">CQW23_00889</name>
</gene>
<accession>A0A2G2XM01</accession>
<dbReference type="STRING" id="33114.A0A2G2XM01"/>
<comment type="caution">
    <text evidence="4">The sequence shown here is derived from an EMBL/GenBank/DDBJ whole genome shotgun (WGS) entry which is preliminary data.</text>
</comment>
<evidence type="ECO:0000313" key="5">
    <source>
        <dbReference type="Proteomes" id="UP000224567"/>
    </source>
</evidence>
<dbReference type="GO" id="GO:0022857">
    <property type="term" value="F:transmembrane transporter activity"/>
    <property type="evidence" value="ECO:0007669"/>
    <property type="project" value="InterPro"/>
</dbReference>
<sequence length="132" mass="14330">MKKMATATAGRNGNEIWKTHGGMALVMLSYGGYHVITKVALNVGMNEVAFCLYRNLLALSILAPIAYCSEKITGVGIGKFNSVENPIIHLAFEIAVAMLLYSGSVDSPLLFGLPRIQRVSQLDHIDNDSFDV</sequence>
<evidence type="ECO:0000313" key="4">
    <source>
        <dbReference type="EMBL" id="PHT58526.1"/>
    </source>
</evidence>
<keyword evidence="3" id="KW-0472">Membrane</keyword>
<organism evidence="4 5">
    <name type="scientific">Capsicum baccatum</name>
    <name type="common">Peruvian pepper</name>
    <dbReference type="NCBI Taxonomy" id="33114"/>
    <lineage>
        <taxon>Eukaryota</taxon>
        <taxon>Viridiplantae</taxon>
        <taxon>Streptophyta</taxon>
        <taxon>Embryophyta</taxon>
        <taxon>Tracheophyta</taxon>
        <taxon>Spermatophyta</taxon>
        <taxon>Magnoliopsida</taxon>
        <taxon>eudicotyledons</taxon>
        <taxon>Gunneridae</taxon>
        <taxon>Pentapetalae</taxon>
        <taxon>asterids</taxon>
        <taxon>lamiids</taxon>
        <taxon>Solanales</taxon>
        <taxon>Solanaceae</taxon>
        <taxon>Solanoideae</taxon>
        <taxon>Capsiceae</taxon>
        <taxon>Capsicum</taxon>
    </lineage>
</organism>
<dbReference type="EMBL" id="MLFT02000001">
    <property type="protein sequence ID" value="PHT58526.1"/>
    <property type="molecule type" value="Genomic_DNA"/>
</dbReference>
<reference evidence="4 5" key="1">
    <citation type="journal article" date="2017" name="Genome Biol.">
        <title>New reference genome sequences of hot pepper reveal the massive evolution of plant disease-resistance genes by retroduplication.</title>
        <authorList>
            <person name="Kim S."/>
            <person name="Park J."/>
            <person name="Yeom S.I."/>
            <person name="Kim Y.M."/>
            <person name="Seo E."/>
            <person name="Kim K.T."/>
            <person name="Kim M.S."/>
            <person name="Lee J.M."/>
            <person name="Cheong K."/>
            <person name="Shin H.S."/>
            <person name="Kim S.B."/>
            <person name="Han K."/>
            <person name="Lee J."/>
            <person name="Park M."/>
            <person name="Lee H.A."/>
            <person name="Lee H.Y."/>
            <person name="Lee Y."/>
            <person name="Oh S."/>
            <person name="Lee J.H."/>
            <person name="Choi E."/>
            <person name="Choi E."/>
            <person name="Lee S.E."/>
            <person name="Jeon J."/>
            <person name="Kim H."/>
            <person name="Choi G."/>
            <person name="Song H."/>
            <person name="Lee J."/>
            <person name="Lee S.C."/>
            <person name="Kwon J.K."/>
            <person name="Lee H.Y."/>
            <person name="Koo N."/>
            <person name="Hong Y."/>
            <person name="Kim R.W."/>
            <person name="Kang W.H."/>
            <person name="Huh J.H."/>
            <person name="Kang B.C."/>
            <person name="Yang T.J."/>
            <person name="Lee Y.H."/>
            <person name="Bennetzen J.L."/>
            <person name="Choi D."/>
        </authorList>
    </citation>
    <scope>NUCLEOTIDE SEQUENCE [LARGE SCALE GENOMIC DNA]</scope>
    <source>
        <strain evidence="5">cv. PBC81</strain>
    </source>
</reference>
<evidence type="ECO:0000256" key="1">
    <source>
        <dbReference type="ARBA" id="ARBA00022692"/>
    </source>
</evidence>
<protein>
    <submittedName>
        <fullName evidence="4">WAT1-related protein</fullName>
    </submittedName>
</protein>
<evidence type="ECO:0000256" key="3">
    <source>
        <dbReference type="ARBA" id="ARBA00023136"/>
    </source>
</evidence>
<dbReference type="PANTHER" id="PTHR31218">
    <property type="entry name" value="WAT1-RELATED PROTEIN"/>
    <property type="match status" value="1"/>
</dbReference>
<proteinExistence type="predicted"/>
<evidence type="ECO:0000256" key="2">
    <source>
        <dbReference type="ARBA" id="ARBA00022989"/>
    </source>
</evidence>
<keyword evidence="2" id="KW-1133">Transmembrane helix</keyword>
<reference evidence="5" key="2">
    <citation type="journal article" date="2017" name="J. Anim. Genet.">
        <title>Multiple reference genome sequences of hot pepper reveal the massive evolution of plant disease resistance genes by retroduplication.</title>
        <authorList>
            <person name="Kim S."/>
            <person name="Park J."/>
            <person name="Yeom S.-I."/>
            <person name="Kim Y.-M."/>
            <person name="Seo E."/>
            <person name="Kim K.-T."/>
            <person name="Kim M.-S."/>
            <person name="Lee J.M."/>
            <person name="Cheong K."/>
            <person name="Shin H.-S."/>
            <person name="Kim S.-B."/>
            <person name="Han K."/>
            <person name="Lee J."/>
            <person name="Park M."/>
            <person name="Lee H.-A."/>
            <person name="Lee H.-Y."/>
            <person name="Lee Y."/>
            <person name="Oh S."/>
            <person name="Lee J.H."/>
            <person name="Choi E."/>
            <person name="Choi E."/>
            <person name="Lee S.E."/>
            <person name="Jeon J."/>
            <person name="Kim H."/>
            <person name="Choi G."/>
            <person name="Song H."/>
            <person name="Lee J."/>
            <person name="Lee S.-C."/>
            <person name="Kwon J.-K."/>
            <person name="Lee H.-Y."/>
            <person name="Koo N."/>
            <person name="Hong Y."/>
            <person name="Kim R.W."/>
            <person name="Kang W.-H."/>
            <person name="Huh J.H."/>
            <person name="Kang B.-C."/>
            <person name="Yang T.-J."/>
            <person name="Lee Y.-H."/>
            <person name="Bennetzen J.L."/>
            <person name="Choi D."/>
        </authorList>
    </citation>
    <scope>NUCLEOTIDE SEQUENCE [LARGE SCALE GENOMIC DNA]</scope>
    <source>
        <strain evidence="5">cv. PBC81</strain>
    </source>
</reference>
<dbReference type="AlphaFoldDB" id="A0A2G2XM01"/>
<dbReference type="OrthoDB" id="1723951at2759"/>
<keyword evidence="5" id="KW-1185">Reference proteome</keyword>
<dbReference type="Proteomes" id="UP000224567">
    <property type="component" value="Unassembled WGS sequence"/>
</dbReference>
<name>A0A2G2XM01_CAPBA</name>
<keyword evidence="1" id="KW-0812">Transmembrane</keyword>
<dbReference type="GO" id="GO:0016020">
    <property type="term" value="C:membrane"/>
    <property type="evidence" value="ECO:0007669"/>
    <property type="project" value="InterPro"/>
</dbReference>
<dbReference type="InterPro" id="IPR030184">
    <property type="entry name" value="WAT1-related"/>
</dbReference>